<accession>A0A8S5LTA7</accession>
<name>A0A8S5LTA7_9CAUD</name>
<dbReference type="Pfam" id="PF13707">
    <property type="entry name" value="RloB"/>
    <property type="match status" value="1"/>
</dbReference>
<dbReference type="EMBL" id="BK014731">
    <property type="protein sequence ID" value="DAD73162.1"/>
    <property type="molecule type" value="Genomic_DNA"/>
</dbReference>
<proteinExistence type="predicted"/>
<dbReference type="InterPro" id="IPR025591">
    <property type="entry name" value="RloB"/>
</dbReference>
<reference evidence="1" key="1">
    <citation type="journal article" date="2021" name="Proc. Natl. Acad. Sci. U.S.A.">
        <title>A Catalog of Tens of Thousands of Viruses from Human Metagenomes Reveals Hidden Associations with Chronic Diseases.</title>
        <authorList>
            <person name="Tisza M.J."/>
            <person name="Buck C.B."/>
        </authorList>
    </citation>
    <scope>NUCLEOTIDE SEQUENCE</scope>
    <source>
        <strain evidence="1">Ct25F5</strain>
    </source>
</reference>
<protein>
    <submittedName>
        <fullName evidence="1">RloB-like protein</fullName>
    </submittedName>
</protein>
<evidence type="ECO:0000313" key="1">
    <source>
        <dbReference type="EMBL" id="DAD73162.1"/>
    </source>
</evidence>
<sequence length="213" mass="24924">MTRALERRKTRNEVRIRRKNLLANYLIITDTEQTEANYIRGLKESLPEQVRNRIQIKIIDSVKTSKLIETAENERARTAQYSEVWLLFDRDKVLPFDKIIEEAKGKDIQVGWSNPCIEIWFLAYFGSMSTYAESVQCVSAFKNKFRQVTRIEYTKSSRDIYKKLTAYGNEQKALKMADERYTAYMSNEKTKPSQMDSTTTLHLLVRAIKTAVE</sequence>
<organism evidence="1">
    <name type="scientific">Myoviridae sp. ct25F5</name>
    <dbReference type="NCBI Taxonomy" id="2826604"/>
    <lineage>
        <taxon>Viruses</taxon>
        <taxon>Duplodnaviria</taxon>
        <taxon>Heunggongvirae</taxon>
        <taxon>Uroviricota</taxon>
        <taxon>Caudoviricetes</taxon>
    </lineage>
</organism>